<feature type="domain" description="Fibronectin type-III" evidence="2">
    <location>
        <begin position="197"/>
        <end position="297"/>
    </location>
</feature>
<dbReference type="PANTHER" id="PTHR46957">
    <property type="entry name" value="CYTOKINE RECEPTOR"/>
    <property type="match status" value="1"/>
</dbReference>
<sequence>MFGRSASSGISVTRTYESTPTAAPRNVRAEAVNIRSVSVRWDPVDKEFTNGYILGYTVRLEPESQLLKEDCTRQVDISDGNTLMTTLFLTFNRILCFISDLRAFTSYMVFVSAYTVVGRGPENLLIVIQTGEDFVTGKLYLAALLITCETIKFSYLAGLVPNELYVFTIQAENTIGVGPETEVKVLTSSVRVPLRNPPLPLRNESVPYTSTEIAIRWDDFSIDEEEETPVRFVKVEYEKANGNGWVSLDKNIGGYQKGIVVTRLSANSLYRFRIRYQGDSSLSVWSAESSWMRTLPSPPFTPPNSIVSSPYDSNSLLMQWNAPPRHVLFLNI</sequence>
<evidence type="ECO:0000313" key="4">
    <source>
        <dbReference type="WBParaSite" id="Hba_01223"/>
    </source>
</evidence>
<evidence type="ECO:0000313" key="3">
    <source>
        <dbReference type="Proteomes" id="UP000095283"/>
    </source>
</evidence>
<reference evidence="4" key="1">
    <citation type="submission" date="2016-11" db="UniProtKB">
        <authorList>
            <consortium name="WormBaseParasite"/>
        </authorList>
    </citation>
    <scope>IDENTIFICATION</scope>
</reference>
<dbReference type="WBParaSite" id="Hba_01223">
    <property type="protein sequence ID" value="Hba_01223"/>
    <property type="gene ID" value="Hba_01223"/>
</dbReference>
<keyword evidence="3" id="KW-1185">Reference proteome</keyword>
<evidence type="ECO:0000259" key="2">
    <source>
        <dbReference type="PROSITE" id="PS50853"/>
    </source>
</evidence>
<dbReference type="Pfam" id="PF00041">
    <property type="entry name" value="fn3"/>
    <property type="match status" value="1"/>
</dbReference>
<dbReference type="AlphaFoldDB" id="A0A1I7W989"/>
<dbReference type="PANTHER" id="PTHR46957:SF3">
    <property type="entry name" value="CYTOKINE RECEPTOR"/>
    <property type="match status" value="1"/>
</dbReference>
<dbReference type="InterPro" id="IPR050713">
    <property type="entry name" value="RTP_Phos/Ushers"/>
</dbReference>
<dbReference type="PROSITE" id="PS50853">
    <property type="entry name" value="FN3"/>
    <property type="match status" value="2"/>
</dbReference>
<dbReference type="InterPro" id="IPR013783">
    <property type="entry name" value="Ig-like_fold"/>
</dbReference>
<accession>A0A1I7W989</accession>
<feature type="domain" description="Fibronectin type-III" evidence="2">
    <location>
        <begin position="23"/>
        <end position="133"/>
    </location>
</feature>
<dbReference type="Gene3D" id="2.60.40.10">
    <property type="entry name" value="Immunoglobulins"/>
    <property type="match status" value="2"/>
</dbReference>
<dbReference type="InterPro" id="IPR036116">
    <property type="entry name" value="FN3_sf"/>
</dbReference>
<dbReference type="SMART" id="SM00060">
    <property type="entry name" value="FN3"/>
    <property type="match status" value="2"/>
</dbReference>
<dbReference type="InterPro" id="IPR003961">
    <property type="entry name" value="FN3_dom"/>
</dbReference>
<dbReference type="CDD" id="cd00063">
    <property type="entry name" value="FN3"/>
    <property type="match status" value="2"/>
</dbReference>
<name>A0A1I7W989_HETBA</name>
<dbReference type="GO" id="GO:0016020">
    <property type="term" value="C:membrane"/>
    <property type="evidence" value="ECO:0007669"/>
    <property type="project" value="UniProtKB-SubCell"/>
</dbReference>
<organism evidence="3 4">
    <name type="scientific">Heterorhabditis bacteriophora</name>
    <name type="common">Entomopathogenic nematode worm</name>
    <dbReference type="NCBI Taxonomy" id="37862"/>
    <lineage>
        <taxon>Eukaryota</taxon>
        <taxon>Metazoa</taxon>
        <taxon>Ecdysozoa</taxon>
        <taxon>Nematoda</taxon>
        <taxon>Chromadorea</taxon>
        <taxon>Rhabditida</taxon>
        <taxon>Rhabditina</taxon>
        <taxon>Rhabditomorpha</taxon>
        <taxon>Strongyloidea</taxon>
        <taxon>Heterorhabditidae</taxon>
        <taxon>Heterorhabditis</taxon>
    </lineage>
</organism>
<dbReference type="Proteomes" id="UP000095283">
    <property type="component" value="Unplaced"/>
</dbReference>
<dbReference type="FunFam" id="2.60.40.10:FF:000028">
    <property type="entry name" value="Neuronal cell adhesion molecule"/>
    <property type="match status" value="1"/>
</dbReference>
<proteinExistence type="predicted"/>
<dbReference type="SUPFAM" id="SSF49265">
    <property type="entry name" value="Fibronectin type III"/>
    <property type="match status" value="3"/>
</dbReference>
<keyword evidence="1" id="KW-0677">Repeat</keyword>
<protein>
    <submittedName>
        <fullName evidence="4">Fibronectin type-III domain-containing protein</fullName>
    </submittedName>
</protein>
<evidence type="ECO:0000256" key="1">
    <source>
        <dbReference type="ARBA" id="ARBA00022737"/>
    </source>
</evidence>